<name>A0A7J7P599_9MAGN</name>
<feature type="domain" description="C3H1-type" evidence="6">
    <location>
        <begin position="418"/>
        <end position="445"/>
    </location>
</feature>
<dbReference type="PANTHER" id="PTHR35323">
    <property type="entry name" value="SAP DOMAIN-CONTAINING PROTEIN"/>
    <property type="match status" value="1"/>
</dbReference>
<feature type="domain" description="SAP" evidence="7">
    <location>
        <begin position="88"/>
        <end position="122"/>
    </location>
</feature>
<evidence type="ECO:0000259" key="6">
    <source>
        <dbReference type="PROSITE" id="PS50103"/>
    </source>
</evidence>
<dbReference type="PROSITE" id="PS50103">
    <property type="entry name" value="ZF_C3H1"/>
    <property type="match status" value="1"/>
</dbReference>
<keyword evidence="1 4" id="KW-0479">Metal-binding</keyword>
<dbReference type="SUPFAM" id="SSF68906">
    <property type="entry name" value="SAP domain"/>
    <property type="match status" value="1"/>
</dbReference>
<evidence type="ECO:0000256" key="5">
    <source>
        <dbReference type="SAM" id="MobiDB-lite"/>
    </source>
</evidence>
<feature type="region of interest" description="Disordered" evidence="5">
    <location>
        <begin position="249"/>
        <end position="305"/>
    </location>
</feature>
<dbReference type="InterPro" id="IPR036855">
    <property type="entry name" value="Znf_CCCH_sf"/>
</dbReference>
<keyword evidence="9" id="KW-1185">Reference proteome</keyword>
<dbReference type="InterPro" id="IPR056116">
    <property type="entry name" value="DUF7699"/>
</dbReference>
<feature type="compositionally biased region" description="Acidic residues" evidence="5">
    <location>
        <begin position="16"/>
        <end position="28"/>
    </location>
</feature>
<dbReference type="OrthoDB" id="690722at2759"/>
<dbReference type="InterPro" id="IPR036361">
    <property type="entry name" value="SAP_dom_sf"/>
</dbReference>
<proteinExistence type="predicted"/>
<keyword evidence="2 4" id="KW-0863">Zinc-finger</keyword>
<dbReference type="EMBL" id="JACGCM010000276">
    <property type="protein sequence ID" value="KAF6174304.1"/>
    <property type="molecule type" value="Genomic_DNA"/>
</dbReference>
<dbReference type="Gene3D" id="1.10.720.30">
    <property type="entry name" value="SAP domain"/>
    <property type="match status" value="1"/>
</dbReference>
<gene>
    <name evidence="8" type="ORF">GIB67_040797</name>
</gene>
<dbReference type="Pfam" id="PF18044">
    <property type="entry name" value="zf-CCCH_4"/>
    <property type="match status" value="1"/>
</dbReference>
<dbReference type="Pfam" id="PF02037">
    <property type="entry name" value="SAP"/>
    <property type="match status" value="1"/>
</dbReference>
<evidence type="ECO:0000259" key="7">
    <source>
        <dbReference type="PROSITE" id="PS50800"/>
    </source>
</evidence>
<dbReference type="Pfam" id="PF24766">
    <property type="entry name" value="DUF7699"/>
    <property type="match status" value="1"/>
</dbReference>
<dbReference type="PANTHER" id="PTHR35323:SF5">
    <property type="entry name" value="ZINC FINGER CCCH DOMAIN-CONTAINING PROTEIN 62"/>
    <property type="match status" value="1"/>
</dbReference>
<evidence type="ECO:0000313" key="9">
    <source>
        <dbReference type="Proteomes" id="UP000541444"/>
    </source>
</evidence>
<dbReference type="Gene3D" id="4.10.1000.10">
    <property type="entry name" value="Zinc finger, CCCH-type"/>
    <property type="match status" value="1"/>
</dbReference>
<dbReference type="InterPro" id="IPR003034">
    <property type="entry name" value="SAP_dom"/>
</dbReference>
<protein>
    <submittedName>
        <fullName evidence="8">Uncharacterized protein</fullName>
    </submittedName>
</protein>
<dbReference type="SUPFAM" id="SSF90229">
    <property type="entry name" value="CCCH zinc finger"/>
    <property type="match status" value="1"/>
</dbReference>
<dbReference type="PROSITE" id="PS50800">
    <property type="entry name" value="SAP"/>
    <property type="match status" value="1"/>
</dbReference>
<evidence type="ECO:0000256" key="1">
    <source>
        <dbReference type="ARBA" id="ARBA00022723"/>
    </source>
</evidence>
<feature type="region of interest" description="Disordered" evidence="5">
    <location>
        <begin position="1"/>
        <end position="28"/>
    </location>
</feature>
<dbReference type="InterPro" id="IPR041367">
    <property type="entry name" value="Znf-CCCH_4"/>
</dbReference>
<dbReference type="AlphaFoldDB" id="A0A7J7P599"/>
<reference evidence="8 9" key="1">
    <citation type="journal article" date="2020" name="IScience">
        <title>Genome Sequencing of the Endangered Kingdonia uniflora (Circaeasteraceae, Ranunculales) Reveals Potential Mechanisms of Evolutionary Specialization.</title>
        <authorList>
            <person name="Sun Y."/>
            <person name="Deng T."/>
            <person name="Zhang A."/>
            <person name="Moore M.J."/>
            <person name="Landis J.B."/>
            <person name="Lin N."/>
            <person name="Zhang H."/>
            <person name="Zhang X."/>
            <person name="Huang J."/>
            <person name="Zhang X."/>
            <person name="Sun H."/>
            <person name="Wang H."/>
        </authorList>
    </citation>
    <scope>NUCLEOTIDE SEQUENCE [LARGE SCALE GENOMIC DNA]</scope>
    <source>
        <strain evidence="8">TB1705</strain>
        <tissue evidence="8">Leaf</tissue>
    </source>
</reference>
<dbReference type="GO" id="GO:0008270">
    <property type="term" value="F:zinc ion binding"/>
    <property type="evidence" value="ECO:0007669"/>
    <property type="project" value="UniProtKB-KW"/>
</dbReference>
<feature type="compositionally biased region" description="Basic and acidic residues" evidence="5">
    <location>
        <begin position="249"/>
        <end position="276"/>
    </location>
</feature>
<evidence type="ECO:0000256" key="4">
    <source>
        <dbReference type="PROSITE-ProRule" id="PRU00723"/>
    </source>
</evidence>
<evidence type="ECO:0000256" key="3">
    <source>
        <dbReference type="ARBA" id="ARBA00022833"/>
    </source>
</evidence>
<evidence type="ECO:0000256" key="2">
    <source>
        <dbReference type="ARBA" id="ARBA00022771"/>
    </source>
</evidence>
<keyword evidence="3 4" id="KW-0862">Zinc</keyword>
<feature type="compositionally biased region" description="Polar residues" evidence="5">
    <location>
        <begin position="290"/>
        <end position="305"/>
    </location>
</feature>
<feature type="zinc finger region" description="C3H1-type" evidence="4">
    <location>
        <begin position="418"/>
        <end position="445"/>
    </location>
</feature>
<comment type="caution">
    <text evidence="8">The sequence shown here is derived from an EMBL/GenBank/DDBJ whole genome shotgun (WGS) entry which is preliminary data.</text>
</comment>
<organism evidence="8 9">
    <name type="scientific">Kingdonia uniflora</name>
    <dbReference type="NCBI Taxonomy" id="39325"/>
    <lineage>
        <taxon>Eukaryota</taxon>
        <taxon>Viridiplantae</taxon>
        <taxon>Streptophyta</taxon>
        <taxon>Embryophyta</taxon>
        <taxon>Tracheophyta</taxon>
        <taxon>Spermatophyta</taxon>
        <taxon>Magnoliopsida</taxon>
        <taxon>Ranunculales</taxon>
        <taxon>Circaeasteraceae</taxon>
        <taxon>Kingdonia</taxon>
    </lineage>
</organism>
<evidence type="ECO:0000313" key="8">
    <source>
        <dbReference type="EMBL" id="KAF6174304.1"/>
    </source>
</evidence>
<dbReference type="Proteomes" id="UP000541444">
    <property type="component" value="Unassembled WGS sequence"/>
</dbReference>
<sequence>MAAKQLPVEEHYYTNDDSDDDDDPSYDILEETRSGLSKLSLKKSKSRISQVNDTEESSDFVDVEVSKLDDKEEKSFEKVEKIIQAGQLEKLKVEECKIYLRKHGLRLTGNKNILIERIKVHLGVVDGGGERKYPSSSFVLNCKGDACTGDVVMFEQNVYEMFNIASRSATGPPCGTRVVAGRIVKESYGAAKQQHTFTVEVLWSKGVKALPPLHPLLIKGRNLYRLKTMRQIWVDEEKRRQILLEKHSRGSLARSDRETMVQEKEMRKMVRGEKPTRMKNRQQQSDKNELNLSQDLSFQPPNQQRLGNIQLQPTDLSKNLQPASTQMRPSQKNTGFSTISRQQHHFHQSFPNIRSPPRSPAHHIGKSHHQFQQYQTGLNHKQPSPLTSQINDQFAANDRPSHLQMYPNAALNVPPQVPVQRQVCRFYPQGRCYYGENCKYLHESKENGVMREQSFPSRKY</sequence>
<dbReference type="InterPro" id="IPR000571">
    <property type="entry name" value="Znf_CCCH"/>
</dbReference>
<accession>A0A7J7P599</accession>